<dbReference type="InterPro" id="IPR053147">
    <property type="entry name" value="Hsp_HslJ-like"/>
</dbReference>
<dbReference type="Proteomes" id="UP000664144">
    <property type="component" value="Unassembled WGS sequence"/>
</dbReference>
<dbReference type="InterPro" id="IPR005184">
    <property type="entry name" value="DUF306_Meta_HslJ"/>
</dbReference>
<feature type="chain" id="PRO_5037968325" evidence="1">
    <location>
        <begin position="26"/>
        <end position="154"/>
    </location>
</feature>
<reference evidence="3" key="1">
    <citation type="submission" date="2021-03" db="EMBL/GenBank/DDBJ databases">
        <authorList>
            <person name="Kim M.K."/>
        </authorList>
    </citation>
    <scope>NUCLEOTIDE SEQUENCE</scope>
    <source>
        <strain evidence="3">BT186</strain>
    </source>
</reference>
<dbReference type="Pfam" id="PF03724">
    <property type="entry name" value="META"/>
    <property type="match status" value="1"/>
</dbReference>
<dbReference type="Gene3D" id="2.40.128.270">
    <property type="match status" value="1"/>
</dbReference>
<feature type="signal peptide" evidence="1">
    <location>
        <begin position="1"/>
        <end position="25"/>
    </location>
</feature>
<dbReference type="InterPro" id="IPR038670">
    <property type="entry name" value="HslJ-like_sf"/>
</dbReference>
<sequence length="154" mass="16522">MLLSFRNALSLLPLLLAACQTTAPATTETAAQAPTTPTAPLRNTRWVLRTLNSQPVAVPGSGEAYLLLRTGEQQAEGNGGCNRFRGTFEQPAEGQLKFGPLMSTKMACPDLQTESGFMSALQSARTYQISGDTLRLFGDAMAQPSAVFHAVYLR</sequence>
<gene>
    <name evidence="3" type="ORF">J0X19_01185</name>
</gene>
<dbReference type="PANTHER" id="PTHR35535:SF1">
    <property type="entry name" value="HEAT SHOCK PROTEIN HSLJ"/>
    <property type="match status" value="1"/>
</dbReference>
<protein>
    <submittedName>
        <fullName evidence="3">META domain-containing protein</fullName>
    </submittedName>
</protein>
<proteinExistence type="predicted"/>
<name>A0A939J902_9BACT</name>
<feature type="domain" description="DUF306" evidence="2">
    <location>
        <begin position="39"/>
        <end position="140"/>
    </location>
</feature>
<evidence type="ECO:0000259" key="2">
    <source>
        <dbReference type="Pfam" id="PF03724"/>
    </source>
</evidence>
<dbReference type="EMBL" id="JAFLQZ010000001">
    <property type="protein sequence ID" value="MBO0356546.1"/>
    <property type="molecule type" value="Genomic_DNA"/>
</dbReference>
<accession>A0A939J902</accession>
<dbReference type="AlphaFoldDB" id="A0A939J902"/>
<organism evidence="3 4">
    <name type="scientific">Hymenobacter telluris</name>
    <dbReference type="NCBI Taxonomy" id="2816474"/>
    <lineage>
        <taxon>Bacteria</taxon>
        <taxon>Pseudomonadati</taxon>
        <taxon>Bacteroidota</taxon>
        <taxon>Cytophagia</taxon>
        <taxon>Cytophagales</taxon>
        <taxon>Hymenobacteraceae</taxon>
        <taxon>Hymenobacter</taxon>
    </lineage>
</organism>
<evidence type="ECO:0000313" key="3">
    <source>
        <dbReference type="EMBL" id="MBO0356546.1"/>
    </source>
</evidence>
<comment type="caution">
    <text evidence="3">The sequence shown here is derived from an EMBL/GenBank/DDBJ whole genome shotgun (WGS) entry which is preliminary data.</text>
</comment>
<dbReference type="PANTHER" id="PTHR35535">
    <property type="entry name" value="HEAT SHOCK PROTEIN HSLJ"/>
    <property type="match status" value="1"/>
</dbReference>
<dbReference type="PROSITE" id="PS51257">
    <property type="entry name" value="PROKAR_LIPOPROTEIN"/>
    <property type="match status" value="1"/>
</dbReference>
<evidence type="ECO:0000256" key="1">
    <source>
        <dbReference type="SAM" id="SignalP"/>
    </source>
</evidence>
<keyword evidence="4" id="KW-1185">Reference proteome</keyword>
<keyword evidence="1" id="KW-0732">Signal</keyword>
<evidence type="ECO:0000313" key="4">
    <source>
        <dbReference type="Proteomes" id="UP000664144"/>
    </source>
</evidence>
<dbReference type="RefSeq" id="WP_206980053.1">
    <property type="nucleotide sequence ID" value="NZ_JAFLQZ010000001.1"/>
</dbReference>